<evidence type="ECO:0000313" key="1">
    <source>
        <dbReference type="EMBL" id="NKY02497.1"/>
    </source>
</evidence>
<dbReference type="Proteomes" id="UP000563898">
    <property type="component" value="Unassembled WGS sequence"/>
</dbReference>
<dbReference type="AlphaFoldDB" id="A0A846WMN4"/>
<proteinExistence type="predicted"/>
<sequence length="126" mass="14335">MMLTKIIGDKKRWRAYKARRDALPDHLRTVLEAVEHYIYYFASSETDALMSLLTDLADLFEQAAADRTPVADLVGDDPIEFAEGFLRNYPEASWISKERKRLTTALDQAIAAEASNPDTDTPEREK</sequence>
<protein>
    <submittedName>
        <fullName evidence="1">DUF1048 domain-containing protein</fullName>
    </submittedName>
</protein>
<organism evidence="1 2">
    <name type="scientific">Gordonia polyisoprenivorans</name>
    <dbReference type="NCBI Taxonomy" id="84595"/>
    <lineage>
        <taxon>Bacteria</taxon>
        <taxon>Bacillati</taxon>
        <taxon>Actinomycetota</taxon>
        <taxon>Actinomycetes</taxon>
        <taxon>Mycobacteriales</taxon>
        <taxon>Gordoniaceae</taxon>
        <taxon>Gordonia</taxon>
    </lineage>
</organism>
<comment type="caution">
    <text evidence="1">The sequence shown here is derived from an EMBL/GenBank/DDBJ whole genome shotgun (WGS) entry which is preliminary data.</text>
</comment>
<dbReference type="InterPro" id="IPR008316">
    <property type="entry name" value="UCP029876"/>
</dbReference>
<dbReference type="Pfam" id="PF06304">
    <property type="entry name" value="DUF1048"/>
    <property type="match status" value="1"/>
</dbReference>
<reference evidence="1 2" key="1">
    <citation type="submission" date="2020-04" db="EMBL/GenBank/DDBJ databases">
        <title>MicrobeNet Type strains.</title>
        <authorList>
            <person name="Nicholson A.C."/>
        </authorList>
    </citation>
    <scope>NUCLEOTIDE SEQUENCE [LARGE SCALE GENOMIC DNA]</scope>
    <source>
        <strain evidence="1 2">ATCC BAA-14</strain>
    </source>
</reference>
<gene>
    <name evidence="1" type="ORF">HGA05_13015</name>
</gene>
<dbReference type="EMBL" id="JAAXPC010000007">
    <property type="protein sequence ID" value="NKY02497.1"/>
    <property type="molecule type" value="Genomic_DNA"/>
</dbReference>
<evidence type="ECO:0000313" key="2">
    <source>
        <dbReference type="Proteomes" id="UP000563898"/>
    </source>
</evidence>
<dbReference type="SUPFAM" id="SSF158560">
    <property type="entry name" value="BH3980-like"/>
    <property type="match status" value="1"/>
</dbReference>
<name>A0A846WMN4_9ACTN</name>
<accession>A0A846WMN4</accession>
<dbReference type="Gene3D" id="1.10.1900.10">
    <property type="entry name" value="c-terminal domain of poly(a) binding protein"/>
    <property type="match status" value="1"/>
</dbReference>